<evidence type="ECO:0000313" key="2">
    <source>
        <dbReference type="Proteomes" id="UP000628775"/>
    </source>
</evidence>
<comment type="caution">
    <text evidence="1">The sequence shown here is derived from an EMBL/GenBank/DDBJ whole genome shotgun (WGS) entry which is preliminary data.</text>
</comment>
<proteinExistence type="predicted"/>
<dbReference type="NCBIfam" id="TIGR04383">
    <property type="entry name" value="acidic_w_LPXTA"/>
    <property type="match status" value="1"/>
</dbReference>
<dbReference type="RefSeq" id="WP_188687786.1">
    <property type="nucleotide sequence ID" value="NZ_BMIR01000001.1"/>
</dbReference>
<reference evidence="1" key="1">
    <citation type="journal article" date="2014" name="Int. J. Syst. Evol. Microbiol.">
        <title>Complete genome sequence of Corynebacterium casei LMG S-19264T (=DSM 44701T), isolated from a smear-ripened cheese.</title>
        <authorList>
            <consortium name="US DOE Joint Genome Institute (JGI-PGF)"/>
            <person name="Walter F."/>
            <person name="Albersmeier A."/>
            <person name="Kalinowski J."/>
            <person name="Ruckert C."/>
        </authorList>
    </citation>
    <scope>NUCLEOTIDE SEQUENCE</scope>
    <source>
        <strain evidence="1">CGMCC 1.15371</strain>
    </source>
</reference>
<reference evidence="1" key="2">
    <citation type="submission" date="2020-09" db="EMBL/GenBank/DDBJ databases">
        <authorList>
            <person name="Sun Q."/>
            <person name="Zhou Y."/>
        </authorList>
    </citation>
    <scope>NUCLEOTIDE SEQUENCE</scope>
    <source>
        <strain evidence="1">CGMCC 1.15371</strain>
    </source>
</reference>
<dbReference type="Proteomes" id="UP000628775">
    <property type="component" value="Unassembled WGS sequence"/>
</dbReference>
<accession>A0A8J2YES1</accession>
<gene>
    <name evidence="1" type="ORF">GCM10011391_00990</name>
</gene>
<keyword evidence="2" id="KW-1185">Reference proteome</keyword>
<dbReference type="InterPro" id="IPR030832">
    <property type="entry name" value="Acidic_LPXTA"/>
</dbReference>
<organism evidence="1 2">
    <name type="scientific">Pullulanibacillus camelliae</name>
    <dbReference type="NCBI Taxonomy" id="1707096"/>
    <lineage>
        <taxon>Bacteria</taxon>
        <taxon>Bacillati</taxon>
        <taxon>Bacillota</taxon>
        <taxon>Bacilli</taxon>
        <taxon>Bacillales</taxon>
        <taxon>Sporolactobacillaceae</taxon>
        <taxon>Pullulanibacillus</taxon>
    </lineage>
</organism>
<dbReference type="AlphaFoldDB" id="A0A8J2YES1"/>
<name>A0A8J2YES1_9BACL</name>
<protein>
    <submittedName>
        <fullName evidence="1">Uncharacterized protein</fullName>
    </submittedName>
</protein>
<dbReference type="EMBL" id="BMIR01000001">
    <property type="protein sequence ID" value="GGE26479.1"/>
    <property type="molecule type" value="Genomic_DNA"/>
</dbReference>
<evidence type="ECO:0000313" key="1">
    <source>
        <dbReference type="EMBL" id="GGE26479.1"/>
    </source>
</evidence>
<sequence length="186" mass="20729">MQRIFLTVSLSLLLMIGLVFIPHPSEAIDKKDTDLSPSQVKDYSSHAKQLSSSCGLSQSEINRLFIHFGKLDLSAALPALKNVSAELGHIENHAINGQMTEKERQQWVAKINDGLELLQLKADFYMKTDDGTKPLSLNTLVSKQTLEDTQPIIINIYDTHNKKLADLLIKPQTLQQVSSVLKHTAL</sequence>